<dbReference type="AlphaFoldDB" id="R7TMA1"/>
<reference evidence="3" key="3">
    <citation type="submission" date="2015-06" db="UniProtKB">
        <authorList>
            <consortium name="EnsemblMetazoa"/>
        </authorList>
    </citation>
    <scope>IDENTIFICATION</scope>
</reference>
<gene>
    <name evidence="2" type="ORF">CAPTEDRAFT_215727</name>
</gene>
<dbReference type="HOGENOM" id="CLU_937659_0_0_1"/>
<dbReference type="EMBL" id="KB310036">
    <property type="protein sequence ID" value="ELT92686.1"/>
    <property type="molecule type" value="Genomic_DNA"/>
</dbReference>
<dbReference type="EnsemblMetazoa" id="CapteT215727">
    <property type="protein sequence ID" value="CapteP215727"/>
    <property type="gene ID" value="CapteG215727"/>
</dbReference>
<proteinExistence type="predicted"/>
<evidence type="ECO:0000313" key="3">
    <source>
        <dbReference type="EnsemblMetazoa" id="CapteP215727"/>
    </source>
</evidence>
<organism evidence="2">
    <name type="scientific">Capitella teleta</name>
    <name type="common">Polychaete worm</name>
    <dbReference type="NCBI Taxonomy" id="283909"/>
    <lineage>
        <taxon>Eukaryota</taxon>
        <taxon>Metazoa</taxon>
        <taxon>Spiralia</taxon>
        <taxon>Lophotrochozoa</taxon>
        <taxon>Annelida</taxon>
        <taxon>Polychaeta</taxon>
        <taxon>Sedentaria</taxon>
        <taxon>Scolecida</taxon>
        <taxon>Capitellidae</taxon>
        <taxon>Capitella</taxon>
    </lineage>
</organism>
<sequence>MIRILPRAEVPLIRCSNNKMVEVRTDKTQADDLLVGPRDMLHVSKMNRSMMTSLTSTEKGLLSRETAPRSGHRFMAPFGQQMSLTPRDQRPRTAPPGMPRRKSDTELLSTNPHKVQFDPNKTGRQRSSARPPRKEKAIDVLDWAKEKGHEQTALRVRQIEGVLRNPSHLALIYSSTTPNHILAQDTLRINHNKETSQLIRIKCIEHRLQNQRTRRLNRQTQLDREKEKLELKFKVDEHLRTPDRLKELEGKSTHLLTNSEKLDIRQQSIHTRTQRMPFLKDLKSAPVKSKNKNKKMG</sequence>
<evidence type="ECO:0000313" key="2">
    <source>
        <dbReference type="EMBL" id="ELT92686.1"/>
    </source>
</evidence>
<reference evidence="4" key="1">
    <citation type="submission" date="2012-12" db="EMBL/GenBank/DDBJ databases">
        <authorList>
            <person name="Hellsten U."/>
            <person name="Grimwood J."/>
            <person name="Chapman J.A."/>
            <person name="Shapiro H."/>
            <person name="Aerts A."/>
            <person name="Otillar R.P."/>
            <person name="Terry A.Y."/>
            <person name="Boore J.L."/>
            <person name="Simakov O."/>
            <person name="Marletaz F."/>
            <person name="Cho S.-J."/>
            <person name="Edsinger-Gonzales E."/>
            <person name="Havlak P."/>
            <person name="Kuo D.-H."/>
            <person name="Larsson T."/>
            <person name="Lv J."/>
            <person name="Arendt D."/>
            <person name="Savage R."/>
            <person name="Osoegawa K."/>
            <person name="de Jong P."/>
            <person name="Lindberg D.R."/>
            <person name="Seaver E.C."/>
            <person name="Weisblat D.A."/>
            <person name="Putnam N.H."/>
            <person name="Grigoriev I.V."/>
            <person name="Rokhsar D.S."/>
        </authorList>
    </citation>
    <scope>NUCLEOTIDE SEQUENCE</scope>
    <source>
        <strain evidence="4">I ESC-2004</strain>
    </source>
</reference>
<evidence type="ECO:0000256" key="1">
    <source>
        <dbReference type="SAM" id="MobiDB-lite"/>
    </source>
</evidence>
<name>R7TMA1_CAPTE</name>
<accession>R7TMA1</accession>
<feature type="region of interest" description="Disordered" evidence="1">
    <location>
        <begin position="71"/>
        <end position="135"/>
    </location>
</feature>
<keyword evidence="4" id="KW-1185">Reference proteome</keyword>
<protein>
    <submittedName>
        <fullName evidence="2 3">Uncharacterized protein</fullName>
    </submittedName>
</protein>
<dbReference type="EMBL" id="AMQN01013205">
    <property type="status" value="NOT_ANNOTATED_CDS"/>
    <property type="molecule type" value="Genomic_DNA"/>
</dbReference>
<reference evidence="2 4" key="2">
    <citation type="journal article" date="2013" name="Nature">
        <title>Insights into bilaterian evolution from three spiralian genomes.</title>
        <authorList>
            <person name="Simakov O."/>
            <person name="Marletaz F."/>
            <person name="Cho S.J."/>
            <person name="Edsinger-Gonzales E."/>
            <person name="Havlak P."/>
            <person name="Hellsten U."/>
            <person name="Kuo D.H."/>
            <person name="Larsson T."/>
            <person name="Lv J."/>
            <person name="Arendt D."/>
            <person name="Savage R."/>
            <person name="Osoegawa K."/>
            <person name="de Jong P."/>
            <person name="Grimwood J."/>
            <person name="Chapman J.A."/>
            <person name="Shapiro H."/>
            <person name="Aerts A."/>
            <person name="Otillar R.P."/>
            <person name="Terry A.Y."/>
            <person name="Boore J.L."/>
            <person name="Grigoriev I.V."/>
            <person name="Lindberg D.R."/>
            <person name="Seaver E.C."/>
            <person name="Weisblat D.A."/>
            <person name="Putnam N.H."/>
            <person name="Rokhsar D.S."/>
        </authorList>
    </citation>
    <scope>NUCLEOTIDE SEQUENCE</scope>
    <source>
        <strain evidence="2 4">I ESC-2004</strain>
    </source>
</reference>
<evidence type="ECO:0000313" key="4">
    <source>
        <dbReference type="Proteomes" id="UP000014760"/>
    </source>
</evidence>
<dbReference type="Proteomes" id="UP000014760">
    <property type="component" value="Unassembled WGS sequence"/>
</dbReference>